<proteinExistence type="predicted"/>
<comment type="caution">
    <text evidence="1">The sequence shown here is derived from an EMBL/GenBank/DDBJ whole genome shotgun (WGS) entry which is preliminary data.</text>
</comment>
<accession>A0ABT6FXS8</accession>
<dbReference type="EMBL" id="JARSBN010000001">
    <property type="protein sequence ID" value="MDG4714419.1"/>
    <property type="molecule type" value="Genomic_DNA"/>
</dbReference>
<dbReference type="RefSeq" id="WP_278003907.1">
    <property type="nucleotide sequence ID" value="NZ_JARSBN010000001.1"/>
</dbReference>
<protein>
    <submittedName>
        <fullName evidence="1">Uncharacterized protein</fullName>
    </submittedName>
</protein>
<organism evidence="1 2">
    <name type="scientific">Winogradskyella marincola</name>
    <dbReference type="NCBI Taxonomy" id="3037795"/>
    <lineage>
        <taxon>Bacteria</taxon>
        <taxon>Pseudomonadati</taxon>
        <taxon>Bacteroidota</taxon>
        <taxon>Flavobacteriia</taxon>
        <taxon>Flavobacteriales</taxon>
        <taxon>Flavobacteriaceae</taxon>
        <taxon>Winogradskyella</taxon>
    </lineage>
</organism>
<gene>
    <name evidence="1" type="ORF">P7122_00920</name>
</gene>
<reference evidence="1 2" key="1">
    <citation type="submission" date="2023-03" db="EMBL/GenBank/DDBJ databases">
        <title>Strain YYF002 represents a novel species in the genus Winogradskyella isolated from seawater.</title>
        <authorList>
            <person name="Fu Z.-Y."/>
        </authorList>
    </citation>
    <scope>NUCLEOTIDE SEQUENCE [LARGE SCALE GENOMIC DNA]</scope>
    <source>
        <strain evidence="1 2">YYF002</strain>
    </source>
</reference>
<evidence type="ECO:0000313" key="1">
    <source>
        <dbReference type="EMBL" id="MDG4714419.1"/>
    </source>
</evidence>
<sequence length="303" mass="35402">MIKVNLSYTNGDNEIGYLKFYDEYSIQNNNTKPKLNTSIKHFFVKQTDSIEIISKYYKVKDLPEFIDTNDKRSVTLNKISDIYLISWMNITGSFNMPILDEESISKIINATDIVSEIKIFDVHDEIYVKTNPSISASDFKTFIKKAYNNSDLNNSIINGLKINKRKNIYPTKTDIINRVNDYLKSLEDTINSISTININKNINSYFLSYKTNLEKRKNYANSILDYLNSNKPHKIHSFIESNISNKNIKKRMLDELSKDLSIIEKTLNLCSFQYEINENHLLMDLFYKTLKKEDIIVIVNSWD</sequence>
<keyword evidence="2" id="KW-1185">Reference proteome</keyword>
<evidence type="ECO:0000313" key="2">
    <source>
        <dbReference type="Proteomes" id="UP001529085"/>
    </source>
</evidence>
<name>A0ABT6FXS8_9FLAO</name>
<dbReference type="Proteomes" id="UP001529085">
    <property type="component" value="Unassembled WGS sequence"/>
</dbReference>